<evidence type="ECO:0000313" key="6">
    <source>
        <dbReference type="EMBL" id="MDU0258584.1"/>
    </source>
</evidence>
<evidence type="ECO:0000256" key="1">
    <source>
        <dbReference type="ARBA" id="ARBA00002333"/>
    </source>
</evidence>
<dbReference type="EMBL" id="BQOL01000001">
    <property type="protein sequence ID" value="GKI18964.1"/>
    <property type="molecule type" value="Genomic_DNA"/>
</dbReference>
<dbReference type="Pfam" id="PF07432">
    <property type="entry name" value="Hc1"/>
    <property type="match status" value="1"/>
</dbReference>
<dbReference type="GO" id="GO:0003677">
    <property type="term" value="F:DNA binding"/>
    <property type="evidence" value="ECO:0007669"/>
    <property type="project" value="InterPro"/>
</dbReference>
<comment type="function">
    <text evidence="1">Might have a role analogous to that of eukaryotic histone proteins.</text>
</comment>
<evidence type="ECO:0000313" key="7">
    <source>
        <dbReference type="Proteomes" id="UP000324870"/>
    </source>
</evidence>
<dbReference type="GeneID" id="92758347"/>
<keyword evidence="7" id="KW-1185">Reference proteome</keyword>
<reference evidence="5 7" key="1">
    <citation type="journal article" date="2019" name="Nat. Med.">
        <title>A library of human gut bacterial isolates paired with longitudinal multiomics data enables mechanistic microbiome research.</title>
        <authorList>
            <person name="Poyet M."/>
            <person name="Groussin M."/>
            <person name="Gibbons S.M."/>
            <person name="Avila-Pacheco J."/>
            <person name="Jiang X."/>
            <person name="Kearney S.M."/>
            <person name="Perrotta A.R."/>
            <person name="Berdy B."/>
            <person name="Zhao S."/>
            <person name="Lieberman T.D."/>
            <person name="Swanson P.K."/>
            <person name="Smith M."/>
            <person name="Roesemann S."/>
            <person name="Alexander J.E."/>
            <person name="Rich S.A."/>
            <person name="Livny J."/>
            <person name="Vlamakis H."/>
            <person name="Clish C."/>
            <person name="Bullock K."/>
            <person name="Deik A."/>
            <person name="Scott J."/>
            <person name="Pierce K.A."/>
            <person name="Xavier R.J."/>
            <person name="Alm E.J."/>
        </authorList>
    </citation>
    <scope>NUCLEOTIDE SEQUENCE [LARGE SCALE GENOMIC DNA]</scope>
    <source>
        <strain evidence="5 7">BIOML-A1</strain>
    </source>
</reference>
<dbReference type="AlphaFoldDB" id="A0A174EEG5"/>
<dbReference type="InterPro" id="IPR010886">
    <property type="entry name" value="Hc1"/>
</dbReference>
<comment type="caution">
    <text evidence="3">The sequence shown here is derived from an EMBL/GenBank/DDBJ whole genome shotgun (WGS) entry which is preliminary data.</text>
</comment>
<accession>A0A174EEG5</accession>
<protein>
    <submittedName>
        <fullName evidence="5">Histone H1</fullName>
    </submittedName>
</protein>
<dbReference type="EMBL" id="VVND01000020">
    <property type="protein sequence ID" value="KAA3158196.1"/>
    <property type="molecule type" value="Genomic_DNA"/>
</dbReference>
<dbReference type="Proteomes" id="UP000324870">
    <property type="component" value="Unassembled WGS sequence"/>
</dbReference>
<dbReference type="Proteomes" id="UP001055105">
    <property type="component" value="Unassembled WGS sequence"/>
</dbReference>
<dbReference type="Proteomes" id="UP001181347">
    <property type="component" value="Unassembled WGS sequence"/>
</dbReference>
<reference evidence="3" key="2">
    <citation type="submission" date="2022-01" db="EMBL/GenBank/DDBJ databases">
        <title>Novel bile acid biosynthetic pathways are enriched in the microbiome of centenarians.</title>
        <authorList>
            <person name="Sato Y."/>
            <person name="Atarashi K."/>
            <person name="Plichta R.D."/>
            <person name="Arai Y."/>
            <person name="Sasajima S."/>
            <person name="Kearney M.S."/>
            <person name="Suda W."/>
            <person name="Takeshita K."/>
            <person name="Sasaki T."/>
            <person name="Okamoto S."/>
            <person name="Skelly N.A."/>
            <person name="Okamura Y."/>
            <person name="Vlamakis H."/>
            <person name="Li Y."/>
            <person name="Tanoue T."/>
            <person name="Takei H."/>
            <person name="Nittono H."/>
            <person name="Narushima S."/>
            <person name="Irie J."/>
            <person name="Itoh H."/>
            <person name="Moriya K."/>
            <person name="Sugiura Y."/>
            <person name="Suematsu M."/>
            <person name="Moritoki N."/>
            <person name="Shibata S."/>
            <person name="Littman R.D."/>
            <person name="Fischbach A.M."/>
            <person name="Uwamino Y."/>
            <person name="Inoue T."/>
            <person name="Honda A."/>
            <person name="Hattori M."/>
            <person name="Murai T."/>
            <person name="Xavier J.R."/>
            <person name="Hirose N."/>
            <person name="Honda K."/>
        </authorList>
    </citation>
    <scope>NUCLEOTIDE SEQUENCE</scope>
    <source>
        <strain evidence="3">CE91-St16</strain>
    </source>
</reference>
<evidence type="ECO:0000256" key="2">
    <source>
        <dbReference type="ARBA" id="ARBA00008424"/>
    </source>
</evidence>
<organism evidence="3 8">
    <name type="scientific">Alistipes finegoldii</name>
    <dbReference type="NCBI Taxonomy" id="214856"/>
    <lineage>
        <taxon>Bacteria</taxon>
        <taxon>Pseudomonadati</taxon>
        <taxon>Bacteroidota</taxon>
        <taxon>Bacteroidia</taxon>
        <taxon>Bacteroidales</taxon>
        <taxon>Rikenellaceae</taxon>
        <taxon>Alistipes</taxon>
    </lineage>
</organism>
<evidence type="ECO:0000313" key="4">
    <source>
        <dbReference type="EMBL" id="GKI19332.1"/>
    </source>
</evidence>
<reference evidence="6" key="3">
    <citation type="submission" date="2023-10" db="EMBL/GenBank/DDBJ databases">
        <title>Genome Sequence of the Bacteria from From Gut Wall in Crohn's Disease.</title>
        <authorList>
            <person name="Rodriguez-Palacios A."/>
        </authorList>
    </citation>
    <scope>NUCLEOTIDE SEQUENCE</scope>
    <source>
        <strain evidence="6">CavFT-hAR58</strain>
    </source>
</reference>
<gene>
    <name evidence="3" type="ORF">CE91St16_18720</name>
    <name evidence="4" type="ORF">CE91St16_22400</name>
    <name evidence="5" type="ORF">F2A26_12015</name>
    <name evidence="6" type="ORF">RVH17_00365</name>
</gene>
<evidence type="ECO:0000313" key="5">
    <source>
        <dbReference type="EMBL" id="KAA3158196.1"/>
    </source>
</evidence>
<comment type="similarity">
    <text evidence="2">Belongs to the histone H1/H5 family. HCT subfamily.</text>
</comment>
<dbReference type="RefSeq" id="WP_009597166.1">
    <property type="nucleotide sequence ID" value="NZ_AP025581.1"/>
</dbReference>
<dbReference type="EMBL" id="BQOL01000001">
    <property type="protein sequence ID" value="GKI19332.1"/>
    <property type="molecule type" value="Genomic_DNA"/>
</dbReference>
<proteinExistence type="inferred from homology"/>
<sequence length="58" mass="6422">MNELVKTIDELYAAFKTDAELQAGKNNKAAGLRARKVSLELEKKLKEFRKTSLAAAAK</sequence>
<evidence type="ECO:0000313" key="8">
    <source>
        <dbReference type="Proteomes" id="UP001055105"/>
    </source>
</evidence>
<evidence type="ECO:0000313" key="3">
    <source>
        <dbReference type="EMBL" id="GKI18964.1"/>
    </source>
</evidence>
<name>A0A174EEG5_9BACT</name>
<dbReference type="GO" id="GO:0030527">
    <property type="term" value="F:structural constituent of chromatin"/>
    <property type="evidence" value="ECO:0007669"/>
    <property type="project" value="InterPro"/>
</dbReference>
<dbReference type="EMBL" id="JAWDES010000001">
    <property type="protein sequence ID" value="MDU0258584.1"/>
    <property type="molecule type" value="Genomic_DNA"/>
</dbReference>